<sequence>MRMIHGIVTAVFFVFSSVEGSAGQSLDDLVEQVHANSMRQRAAVLNEAVGKETLWPAPGAQAWGDVMWALSLLFMNERVDEANERIQALALTDEPFAYFGAVDYVRILALFNSRSTYYPGRLTPETEAAMKEVLWKWAKEFEEYWEPSRNEAAEPEGSVWSVYASENHDLIRKGNNHIIFSVLADDPAYSSLICSNGHTVAQVDQWYVTYFKKWLKERAASGLWMEVGAEYAKYSNSVLFNLYDLSPDPDIRKLARMVLDISFIEEAQISFADGFRGGGKSRFPRSAPETVPGMMRHKRLLFGEVGSGTHSRVFETSQYQVPGLAVFLREFGDSEPPFLIRNRVLGESVKPSRMYDREHGETYYIADDSALVNYCWKTPAYMIGSTLQLLDGIDDGTGDDSGITRQDRWGGVVFNDAKHSKVLPWAEGTAGSTRVHNAYWQVQHDNLMIAQKTMRSRYMERMMVYFSPSLKRTETNGWVFASTGDAWVAVKAVGGHSWGEASHHYQGTTFLIPTNDFAPIVFFAGSTHDGVASAEAFQNYVLNELVLLEKTNELLIQRPGKPDIQFFTDYRPPVIHDTDADNPYNKALRTDYTYNSPYLKTGQNRYEVIAQWGDIRWVYDFEALTITETRDGSE</sequence>
<name>A0A6P1M629_9BACT</name>
<dbReference type="RefSeq" id="WP_160628473.1">
    <property type="nucleotide sequence ID" value="NZ_CP047593.1"/>
</dbReference>
<dbReference type="KEGG" id="taer:GT409_07455"/>
<dbReference type="AlphaFoldDB" id="A0A6P1M629"/>
<gene>
    <name evidence="1" type="ORF">GT409_07455</name>
</gene>
<accession>A0A6P1M629</accession>
<reference evidence="1 2" key="1">
    <citation type="submission" date="2020-01" db="EMBL/GenBank/DDBJ databases">
        <title>Ponticoccus aerotolerans gen. nov., sp. nov., an anaerobic bacterium and proposal of Ponticoccusceae fam. nov., Ponticoccusles ord. nov. and Ponticoccuse classis nov. in the phylum Kiritimatiellaeota.</title>
        <authorList>
            <person name="Zhou L.Y."/>
            <person name="Du Z.J."/>
        </authorList>
    </citation>
    <scope>NUCLEOTIDE SEQUENCE [LARGE SCALE GENOMIC DNA]</scope>
    <source>
        <strain evidence="1 2">S-5007</strain>
    </source>
</reference>
<dbReference type="EMBL" id="CP047593">
    <property type="protein sequence ID" value="QHI69291.1"/>
    <property type="molecule type" value="Genomic_DNA"/>
</dbReference>
<evidence type="ECO:0000313" key="2">
    <source>
        <dbReference type="Proteomes" id="UP000464954"/>
    </source>
</evidence>
<protein>
    <submittedName>
        <fullName evidence="1">Uncharacterized protein</fullName>
    </submittedName>
</protein>
<dbReference type="Proteomes" id="UP000464954">
    <property type="component" value="Chromosome"/>
</dbReference>
<organism evidence="1 2">
    <name type="scientific">Tichowtungia aerotolerans</name>
    <dbReference type="NCBI Taxonomy" id="2697043"/>
    <lineage>
        <taxon>Bacteria</taxon>
        <taxon>Pseudomonadati</taxon>
        <taxon>Kiritimatiellota</taxon>
        <taxon>Tichowtungiia</taxon>
        <taxon>Tichowtungiales</taxon>
        <taxon>Tichowtungiaceae</taxon>
        <taxon>Tichowtungia</taxon>
    </lineage>
</organism>
<keyword evidence="2" id="KW-1185">Reference proteome</keyword>
<evidence type="ECO:0000313" key="1">
    <source>
        <dbReference type="EMBL" id="QHI69291.1"/>
    </source>
</evidence>
<proteinExistence type="predicted"/>